<dbReference type="InterPro" id="IPR014710">
    <property type="entry name" value="RmlC-like_jellyroll"/>
</dbReference>
<dbReference type="RefSeq" id="WP_345525310.1">
    <property type="nucleotide sequence ID" value="NZ_BAABKN010000005.1"/>
</dbReference>
<organism evidence="2 3">
    <name type="scientific">Nocardioides endophyticus</name>
    <dbReference type="NCBI Taxonomy" id="1353775"/>
    <lineage>
        <taxon>Bacteria</taxon>
        <taxon>Bacillati</taxon>
        <taxon>Actinomycetota</taxon>
        <taxon>Actinomycetes</taxon>
        <taxon>Propionibacteriales</taxon>
        <taxon>Nocardioidaceae</taxon>
        <taxon>Nocardioides</taxon>
    </lineage>
</organism>
<gene>
    <name evidence="2" type="ORF">GCM10023350_08150</name>
</gene>
<sequence>MTTKPHPVSVTGYPPTPGDELIFENERVRVWAMNLPAGGMFDFHEHHHDHLILWPDAGRAEAQELGQDEWPIVQHAERGFAFFKTVGRGGPLVPHRIRNLEDHPVTHYIIELIGEESPSEGPSESQTNGRGATTRPHTVLDPDH</sequence>
<evidence type="ECO:0008006" key="4">
    <source>
        <dbReference type="Google" id="ProtNLM"/>
    </source>
</evidence>
<evidence type="ECO:0000256" key="1">
    <source>
        <dbReference type="SAM" id="MobiDB-lite"/>
    </source>
</evidence>
<dbReference type="Proteomes" id="UP001499882">
    <property type="component" value="Unassembled WGS sequence"/>
</dbReference>
<dbReference type="Gene3D" id="2.60.120.10">
    <property type="entry name" value="Jelly Rolls"/>
    <property type="match status" value="1"/>
</dbReference>
<feature type="region of interest" description="Disordered" evidence="1">
    <location>
        <begin position="114"/>
        <end position="144"/>
    </location>
</feature>
<evidence type="ECO:0000313" key="3">
    <source>
        <dbReference type="Proteomes" id="UP001499882"/>
    </source>
</evidence>
<dbReference type="SUPFAM" id="SSF51182">
    <property type="entry name" value="RmlC-like cupins"/>
    <property type="match status" value="1"/>
</dbReference>
<evidence type="ECO:0000313" key="2">
    <source>
        <dbReference type="EMBL" id="GAA4727531.1"/>
    </source>
</evidence>
<keyword evidence="3" id="KW-1185">Reference proteome</keyword>
<dbReference type="EMBL" id="BAABKN010000005">
    <property type="protein sequence ID" value="GAA4727531.1"/>
    <property type="molecule type" value="Genomic_DNA"/>
</dbReference>
<dbReference type="InterPro" id="IPR011051">
    <property type="entry name" value="RmlC_Cupin_sf"/>
</dbReference>
<name>A0ABP8YGP4_9ACTN</name>
<reference evidence="3" key="1">
    <citation type="journal article" date="2019" name="Int. J. Syst. Evol. Microbiol.">
        <title>The Global Catalogue of Microorganisms (GCM) 10K type strain sequencing project: providing services to taxonomists for standard genome sequencing and annotation.</title>
        <authorList>
            <consortium name="The Broad Institute Genomics Platform"/>
            <consortium name="The Broad Institute Genome Sequencing Center for Infectious Disease"/>
            <person name="Wu L."/>
            <person name="Ma J."/>
        </authorList>
    </citation>
    <scope>NUCLEOTIDE SEQUENCE [LARGE SCALE GENOMIC DNA]</scope>
    <source>
        <strain evidence="3">JCM 18532</strain>
    </source>
</reference>
<comment type="caution">
    <text evidence="2">The sequence shown here is derived from an EMBL/GenBank/DDBJ whole genome shotgun (WGS) entry which is preliminary data.</text>
</comment>
<protein>
    <recommendedName>
        <fullName evidence="4">Cupin domain-containing protein</fullName>
    </recommendedName>
</protein>
<proteinExistence type="predicted"/>
<accession>A0ABP8YGP4</accession>